<organism evidence="1">
    <name type="scientific">Arundo donax</name>
    <name type="common">Giant reed</name>
    <name type="synonym">Donax arundinaceus</name>
    <dbReference type="NCBI Taxonomy" id="35708"/>
    <lineage>
        <taxon>Eukaryota</taxon>
        <taxon>Viridiplantae</taxon>
        <taxon>Streptophyta</taxon>
        <taxon>Embryophyta</taxon>
        <taxon>Tracheophyta</taxon>
        <taxon>Spermatophyta</taxon>
        <taxon>Magnoliopsida</taxon>
        <taxon>Liliopsida</taxon>
        <taxon>Poales</taxon>
        <taxon>Poaceae</taxon>
        <taxon>PACMAD clade</taxon>
        <taxon>Arundinoideae</taxon>
        <taxon>Arundineae</taxon>
        <taxon>Arundo</taxon>
    </lineage>
</organism>
<evidence type="ECO:0000313" key="1">
    <source>
        <dbReference type="EMBL" id="JAE17924.1"/>
    </source>
</evidence>
<protein>
    <submittedName>
        <fullName evidence="1">Uncharacterized protein</fullName>
    </submittedName>
</protein>
<dbReference type="EMBL" id="GBRH01179972">
    <property type="protein sequence ID" value="JAE17924.1"/>
    <property type="molecule type" value="Transcribed_RNA"/>
</dbReference>
<reference evidence="1" key="1">
    <citation type="submission" date="2014-09" db="EMBL/GenBank/DDBJ databases">
        <authorList>
            <person name="Magalhaes I.L.F."/>
            <person name="Oliveira U."/>
            <person name="Santos F.R."/>
            <person name="Vidigal T.H.D.A."/>
            <person name="Brescovit A.D."/>
            <person name="Santos A.J."/>
        </authorList>
    </citation>
    <scope>NUCLEOTIDE SEQUENCE</scope>
    <source>
        <tissue evidence="1">Shoot tissue taken approximately 20 cm above the soil surface</tissue>
    </source>
</reference>
<proteinExistence type="predicted"/>
<reference evidence="1" key="2">
    <citation type="journal article" date="2015" name="Data Brief">
        <title>Shoot transcriptome of the giant reed, Arundo donax.</title>
        <authorList>
            <person name="Barrero R.A."/>
            <person name="Guerrero F.D."/>
            <person name="Moolhuijzen P."/>
            <person name="Goolsby J.A."/>
            <person name="Tidwell J."/>
            <person name="Bellgard S.E."/>
            <person name="Bellgard M.I."/>
        </authorList>
    </citation>
    <scope>NUCLEOTIDE SEQUENCE</scope>
    <source>
        <tissue evidence="1">Shoot tissue taken approximately 20 cm above the soil surface</tissue>
    </source>
</reference>
<sequence>MRWCERCQWGHTKEHLVHC</sequence>
<accession>A0A0A9G368</accession>
<name>A0A0A9G368_ARUDO</name>
<dbReference type="AlphaFoldDB" id="A0A0A9G368"/>